<dbReference type="Pfam" id="PF00961">
    <property type="entry name" value="LAGLIDADG_1"/>
    <property type="match status" value="2"/>
</dbReference>
<dbReference type="PANTHER" id="PTHR36181:SF1">
    <property type="entry name" value="LAGLIDADG ENDONUCLEASE"/>
    <property type="match status" value="1"/>
</dbReference>
<feature type="domain" description="Homing endonuclease LAGLIDADG" evidence="2">
    <location>
        <begin position="92"/>
        <end position="186"/>
    </location>
</feature>
<evidence type="ECO:0000256" key="1">
    <source>
        <dbReference type="SAM" id="Phobius"/>
    </source>
</evidence>
<gene>
    <name evidence="3" type="primary">iorf365</name>
</gene>
<organism evidence="3">
    <name type="scientific">Fusarium brevicatenulatum</name>
    <dbReference type="NCBI Taxonomy" id="48488"/>
    <lineage>
        <taxon>Eukaryota</taxon>
        <taxon>Fungi</taxon>
        <taxon>Dikarya</taxon>
        <taxon>Ascomycota</taxon>
        <taxon>Pezizomycotina</taxon>
        <taxon>Sordariomycetes</taxon>
        <taxon>Hypocreomycetidae</taxon>
        <taxon>Hypocreales</taxon>
        <taxon>Nectriaceae</taxon>
        <taxon>Fusarium</taxon>
        <taxon>Fusarium fujikuroi species complex</taxon>
    </lineage>
</organism>
<dbReference type="FunFam" id="3.10.28.10:FF:000007">
    <property type="entry name" value="Intron-encoded DNA endonuclease aI3"/>
    <property type="match status" value="1"/>
</dbReference>
<reference evidence="3" key="2">
    <citation type="submission" date="2020-01" db="EMBL/GenBank/DDBJ databases">
        <authorList>
            <person name="Brankovics B."/>
            <person name="Van Diepeningen A.D."/>
            <person name="De Hoog G.S."/>
            <person name="Van Der Lee T.A.J."/>
            <person name="Waalwijk C."/>
        </authorList>
    </citation>
    <scope>NUCLEOTIDE SEQUENCE</scope>
    <source>
        <strain evidence="3">CBS 404.97</strain>
    </source>
</reference>
<feature type="domain" description="Homing endonuclease LAGLIDADG" evidence="2">
    <location>
        <begin position="213"/>
        <end position="320"/>
    </location>
</feature>
<feature type="transmembrane region" description="Helical" evidence="1">
    <location>
        <begin position="14"/>
        <end position="32"/>
    </location>
</feature>
<keyword evidence="1" id="KW-0812">Transmembrane</keyword>
<dbReference type="InterPro" id="IPR004860">
    <property type="entry name" value="LAGLIDADG_dom"/>
</dbReference>
<dbReference type="SUPFAM" id="SSF55608">
    <property type="entry name" value="Homing endonucleases"/>
    <property type="match status" value="2"/>
</dbReference>
<proteinExistence type="predicted"/>
<dbReference type="PANTHER" id="PTHR36181">
    <property type="entry name" value="INTRON-ENCODED ENDONUCLEASE AI3-RELATED"/>
    <property type="match status" value="1"/>
</dbReference>
<dbReference type="InterPro" id="IPR027434">
    <property type="entry name" value="Homing_endonucl"/>
</dbReference>
<keyword evidence="3" id="KW-0496">Mitochondrion</keyword>
<reference evidence="3" key="1">
    <citation type="journal article" date="2020" name="Front. Microbiol.">
        <title>Detecting Introgression Between Members of the Fusarium fujikuroi and F. oxysporum Species Complexes by Comparative Mitogenomics.</title>
        <authorList>
            <person name="Brankovics B."/>
            <person name="van Diepeningen A.D."/>
            <person name="de Hoog G.S."/>
            <person name="van der Lee T.A.J."/>
            <person name="Waalwijk C."/>
        </authorList>
    </citation>
    <scope>NUCLEOTIDE SEQUENCE</scope>
    <source>
        <strain evidence="3">CBS 404.97</strain>
    </source>
</reference>
<protein>
    <submittedName>
        <fullName evidence="3">LAGLIDADG endonuclease</fullName>
    </submittedName>
</protein>
<dbReference type="EMBL" id="MT010923">
    <property type="protein sequence ID" value="QJQ35325.1"/>
    <property type="molecule type" value="Genomic_DNA"/>
</dbReference>
<geneLocation type="mitochondrion" evidence="3"/>
<evidence type="ECO:0000313" key="3">
    <source>
        <dbReference type="EMBL" id="QJQ35325.1"/>
    </source>
</evidence>
<dbReference type="Gene3D" id="3.10.28.10">
    <property type="entry name" value="Homing endonucleases"/>
    <property type="match status" value="2"/>
</dbReference>
<keyword evidence="3" id="KW-0255">Endonuclease</keyword>
<dbReference type="InterPro" id="IPR051289">
    <property type="entry name" value="LAGLIDADG_Endonuclease"/>
</dbReference>
<dbReference type="GO" id="GO:0005739">
    <property type="term" value="C:mitochondrion"/>
    <property type="evidence" value="ECO:0007669"/>
    <property type="project" value="UniProtKB-ARBA"/>
</dbReference>
<keyword evidence="3" id="KW-0378">Hydrolase</keyword>
<dbReference type="GO" id="GO:0004519">
    <property type="term" value="F:endonuclease activity"/>
    <property type="evidence" value="ECO:0007669"/>
    <property type="project" value="UniProtKB-KW"/>
</dbReference>
<sequence length="365" mass="42658">MLPALNLANCWKQIYSFIISSSAGCLLYYKLISIFRDYSPKFVCFKNRGWCKLFVPALNIDRKLFSVKKKTLAPAQSYRNNEEFDAKFSSYLAGIIEGDGSIIVPKTERSPKGDLYYPSIQILFDSRDFPLALILQSKLSHGSISKKKGYNAYVLTINKLEGIFLIANIINGYMRTPKIYALHRLIDWLNQRFDLNIRKKNKDISDINSNSWLAGFIDADGHFSVRTTLVAERTKYPKIECKFELSQRQNDHNNENNLEYLSIIANFLSSTVKETRMNKPKPEYRVRTTNVDSNYILVEYLEKYPLFSSKYLNYKDWIKVLSYFKAKSHTKSESIKVIVEIKAQMNNKRTEFNWDHLNNFYNLYK</sequence>
<keyword evidence="1" id="KW-1133">Transmembrane helix</keyword>
<keyword evidence="1" id="KW-0472">Membrane</keyword>
<accession>A0A6M4AZA1</accession>
<name>A0A6M4AZA1_9HYPO</name>
<keyword evidence="3" id="KW-0540">Nuclease</keyword>
<evidence type="ECO:0000259" key="2">
    <source>
        <dbReference type="Pfam" id="PF00961"/>
    </source>
</evidence>
<dbReference type="AlphaFoldDB" id="A0A6M4AZA1"/>